<protein>
    <recommendedName>
        <fullName evidence="4">DUF3017 domain-containing protein</fullName>
    </recommendedName>
</protein>
<accession>A0A917D8N7</accession>
<name>A0A917D8N7_9NOCA</name>
<comment type="caution">
    <text evidence="2">The sequence shown here is derived from an EMBL/GenBank/DDBJ whole genome shotgun (WGS) entry which is preliminary data.</text>
</comment>
<keyword evidence="1" id="KW-0812">Transmembrane</keyword>
<sequence length="88" mass="9145">MVGRSIPVVMVLAIMAAAAVLVLADRWRRGSLLFGVAIVFAALLRLCLPSDRVGILAVRSRAFDTVSLAAVGGAIVWLSISIDPLGTG</sequence>
<dbReference type="Proteomes" id="UP000654257">
    <property type="component" value="Unassembled WGS sequence"/>
</dbReference>
<dbReference type="InterPro" id="IPR021385">
    <property type="entry name" value="DUF3017"/>
</dbReference>
<organism evidence="2 3">
    <name type="scientific">Rhodococcoides trifolii</name>
    <dbReference type="NCBI Taxonomy" id="908250"/>
    <lineage>
        <taxon>Bacteria</taxon>
        <taxon>Bacillati</taxon>
        <taxon>Actinomycetota</taxon>
        <taxon>Actinomycetes</taxon>
        <taxon>Mycobacteriales</taxon>
        <taxon>Nocardiaceae</taxon>
        <taxon>Rhodococcoides</taxon>
    </lineage>
</organism>
<evidence type="ECO:0000313" key="3">
    <source>
        <dbReference type="Proteomes" id="UP000654257"/>
    </source>
</evidence>
<keyword evidence="1" id="KW-1133">Transmembrane helix</keyword>
<evidence type="ECO:0000256" key="1">
    <source>
        <dbReference type="SAM" id="Phobius"/>
    </source>
</evidence>
<proteinExistence type="predicted"/>
<reference evidence="2" key="2">
    <citation type="submission" date="2020-09" db="EMBL/GenBank/DDBJ databases">
        <authorList>
            <person name="Sun Q."/>
            <person name="Sedlacek I."/>
        </authorList>
    </citation>
    <scope>NUCLEOTIDE SEQUENCE</scope>
    <source>
        <strain evidence="2">CCM 7905</strain>
    </source>
</reference>
<dbReference type="AlphaFoldDB" id="A0A917D8N7"/>
<keyword evidence="1" id="KW-0472">Membrane</keyword>
<dbReference type="EMBL" id="BMCU01000003">
    <property type="protein sequence ID" value="GGG13689.1"/>
    <property type="molecule type" value="Genomic_DNA"/>
</dbReference>
<reference evidence="2" key="1">
    <citation type="journal article" date="2014" name="Int. J. Syst. Evol. Microbiol.">
        <title>Complete genome sequence of Corynebacterium casei LMG S-19264T (=DSM 44701T), isolated from a smear-ripened cheese.</title>
        <authorList>
            <consortium name="US DOE Joint Genome Institute (JGI-PGF)"/>
            <person name="Walter F."/>
            <person name="Albersmeier A."/>
            <person name="Kalinowski J."/>
            <person name="Ruckert C."/>
        </authorList>
    </citation>
    <scope>NUCLEOTIDE SEQUENCE</scope>
    <source>
        <strain evidence="2">CCM 7905</strain>
    </source>
</reference>
<dbReference type="Pfam" id="PF11222">
    <property type="entry name" value="DUF3017"/>
    <property type="match status" value="1"/>
</dbReference>
<keyword evidence="3" id="KW-1185">Reference proteome</keyword>
<feature type="transmembrane region" description="Helical" evidence="1">
    <location>
        <begin position="7"/>
        <end position="24"/>
    </location>
</feature>
<feature type="transmembrane region" description="Helical" evidence="1">
    <location>
        <begin position="30"/>
        <end position="48"/>
    </location>
</feature>
<evidence type="ECO:0000313" key="2">
    <source>
        <dbReference type="EMBL" id="GGG13689.1"/>
    </source>
</evidence>
<gene>
    <name evidence="2" type="ORF">GCM10007304_29660</name>
</gene>
<evidence type="ECO:0008006" key="4">
    <source>
        <dbReference type="Google" id="ProtNLM"/>
    </source>
</evidence>
<feature type="transmembrane region" description="Helical" evidence="1">
    <location>
        <begin position="60"/>
        <end position="80"/>
    </location>
</feature>